<name>A0A1E5L9I4_9FIRM</name>
<dbReference type="InterPro" id="IPR000160">
    <property type="entry name" value="GGDEF_dom"/>
</dbReference>
<dbReference type="InterPro" id="IPR000644">
    <property type="entry name" value="CBS_dom"/>
</dbReference>
<dbReference type="PANTHER" id="PTHR33121">
    <property type="entry name" value="CYCLIC DI-GMP PHOSPHODIESTERASE PDEF"/>
    <property type="match status" value="1"/>
</dbReference>
<feature type="domain" description="CBS" evidence="4">
    <location>
        <begin position="518"/>
        <end position="578"/>
    </location>
</feature>
<feature type="domain" description="GGDEF" evidence="3">
    <location>
        <begin position="607"/>
        <end position="758"/>
    </location>
</feature>
<dbReference type="CDD" id="cd01948">
    <property type="entry name" value="EAL"/>
    <property type="match status" value="1"/>
</dbReference>
<evidence type="ECO:0008006" key="7">
    <source>
        <dbReference type="Google" id="ProtNLM"/>
    </source>
</evidence>
<dbReference type="Pfam" id="PF00990">
    <property type="entry name" value="GGDEF"/>
    <property type="match status" value="1"/>
</dbReference>
<dbReference type="SUPFAM" id="SSF141868">
    <property type="entry name" value="EAL domain-like"/>
    <property type="match status" value="1"/>
</dbReference>
<reference evidence="5 6" key="1">
    <citation type="submission" date="2016-09" db="EMBL/GenBank/DDBJ databases">
        <title>Desulfuribacillus arsenicus sp. nov., an obligately anaerobic, dissimilatory arsenic- and antimonate-reducing bacterium isolated from anoxic sediments.</title>
        <authorList>
            <person name="Abin C.A."/>
            <person name="Hollibaugh J.T."/>
        </authorList>
    </citation>
    <scope>NUCLEOTIDE SEQUENCE [LARGE SCALE GENOMIC DNA]</scope>
    <source>
        <strain evidence="5 6">MLFW-2</strain>
    </source>
</reference>
<dbReference type="SUPFAM" id="SSF54631">
    <property type="entry name" value="CBS-domain pair"/>
    <property type="match status" value="1"/>
</dbReference>
<protein>
    <recommendedName>
        <fullName evidence="7">Diguanylate cyclase</fullName>
    </recommendedName>
</protein>
<dbReference type="NCBIfam" id="TIGR00254">
    <property type="entry name" value="GGDEF"/>
    <property type="match status" value="1"/>
</dbReference>
<evidence type="ECO:0000313" key="5">
    <source>
        <dbReference type="EMBL" id="OEH86649.1"/>
    </source>
</evidence>
<dbReference type="Pfam" id="PF00563">
    <property type="entry name" value="EAL"/>
    <property type="match status" value="1"/>
</dbReference>
<feature type="domain" description="EAL" evidence="2">
    <location>
        <begin position="176"/>
        <end position="426"/>
    </location>
</feature>
<dbReference type="InterPro" id="IPR050706">
    <property type="entry name" value="Cyclic-di-GMP_PDE-like"/>
</dbReference>
<dbReference type="PROSITE" id="PS50887">
    <property type="entry name" value="GGDEF"/>
    <property type="match status" value="1"/>
</dbReference>
<dbReference type="InterPro" id="IPR029787">
    <property type="entry name" value="Nucleotide_cyclase"/>
</dbReference>
<dbReference type="AlphaFoldDB" id="A0A1E5L9I4"/>
<dbReference type="Gene3D" id="3.30.70.270">
    <property type="match status" value="1"/>
</dbReference>
<dbReference type="PANTHER" id="PTHR33121:SF76">
    <property type="entry name" value="SIGNALING PROTEIN"/>
    <property type="match status" value="1"/>
</dbReference>
<dbReference type="GO" id="GO:0071111">
    <property type="term" value="F:cyclic-guanylate-specific phosphodiesterase activity"/>
    <property type="evidence" value="ECO:0007669"/>
    <property type="project" value="InterPro"/>
</dbReference>
<dbReference type="Proteomes" id="UP000095255">
    <property type="component" value="Unassembled WGS sequence"/>
</dbReference>
<dbReference type="STRING" id="1390249.BHU72_10385"/>
<gene>
    <name evidence="5" type="ORF">BHU72_10385</name>
</gene>
<evidence type="ECO:0000313" key="6">
    <source>
        <dbReference type="Proteomes" id="UP000095255"/>
    </source>
</evidence>
<keyword evidence="6" id="KW-1185">Reference proteome</keyword>
<dbReference type="Pfam" id="PF00571">
    <property type="entry name" value="CBS"/>
    <property type="match status" value="1"/>
</dbReference>
<dbReference type="Gene3D" id="3.10.580.10">
    <property type="entry name" value="CBS-domain"/>
    <property type="match status" value="1"/>
</dbReference>
<dbReference type="InterPro" id="IPR043128">
    <property type="entry name" value="Rev_trsase/Diguanyl_cyclase"/>
</dbReference>
<dbReference type="EMBL" id="MJAT01000002">
    <property type="protein sequence ID" value="OEH86649.1"/>
    <property type="molecule type" value="Genomic_DNA"/>
</dbReference>
<dbReference type="OrthoDB" id="9813903at2"/>
<dbReference type="SMART" id="SM00267">
    <property type="entry name" value="GGDEF"/>
    <property type="match status" value="1"/>
</dbReference>
<evidence type="ECO:0000259" key="4">
    <source>
        <dbReference type="PROSITE" id="PS51371"/>
    </source>
</evidence>
<dbReference type="RefSeq" id="WP_069701015.1">
    <property type="nucleotide sequence ID" value="NZ_MJAT01000002.1"/>
</dbReference>
<evidence type="ECO:0000259" key="3">
    <source>
        <dbReference type="PROSITE" id="PS50887"/>
    </source>
</evidence>
<dbReference type="SMART" id="SM00052">
    <property type="entry name" value="EAL"/>
    <property type="match status" value="1"/>
</dbReference>
<dbReference type="PROSITE" id="PS51371">
    <property type="entry name" value="CBS"/>
    <property type="match status" value="1"/>
</dbReference>
<sequence>MLELMKKAFQPIVAEPYTNRNSTVGIVKKHLERKEYIHIIYLDLIQFEQVEQSYGEQYAYEFLNSFTGIINREIKKLLPDTSKLISTHNLWGDDFILLIATKNRIPEEELCKVRTSLDANITQVFSSNLPSYFKDYKGIHVGYTTISPPAKHVEKQFYKALKEAYKIAKRECYNPPQKIMEEFHHILKNKTLESVFQPILSLDSGENYGWEALTRGPQSSFFHSPNDLFPFAERVNSLFALETASRELSIQKIGWMKPNQKLFINVDPSVIKDSQFHQGVTRTMLKKYNLSPQQIVFELTERTAIQNFKTFRKTIEHYRSQGYLIAVDDAGAGYSSLQTIAEIKPDFIKLDMSIIRGIDKDPVKKALLETFVTFSQKINCQLIAEGIETDRELAVVTKLGVHLGQGYYIGKPTFPKELPSKLCIQAIQGLAKRPKVAQWYDRGMVARDLVSYVPAIQEGSIIEEVAELFENQSELQGIVVLDKDSKPSGFLLRQNLYKTLIARYGVALYYRKPIEEIMDTRPLSVQAETPIELVANLAMKRDAQRLYDFIIVMDRDNYLGIITVQNLLESLTQLKIEQARYANPLTGLAGNIIIEKEIEQCIILKQNHRVILYIDVDFFKAYNDTYGFEQGDRFLLLISRILKHVMKGEDNIFIGHVGGDDFVIICPFHKAEKYSKRIIRIYQRLLRYYYNLQEWECQAIIATDRLGRSCVYPLSSLSIAGVLLNRRFADVISVGERAAFLKKEVKKICGNAYLIEGQNISY</sequence>
<dbReference type="PROSITE" id="PS50883">
    <property type="entry name" value="EAL"/>
    <property type="match status" value="1"/>
</dbReference>
<evidence type="ECO:0000256" key="1">
    <source>
        <dbReference type="PROSITE-ProRule" id="PRU00703"/>
    </source>
</evidence>
<organism evidence="5 6">
    <name type="scientific">Desulfuribacillus stibiiarsenatis</name>
    <dbReference type="NCBI Taxonomy" id="1390249"/>
    <lineage>
        <taxon>Bacteria</taxon>
        <taxon>Bacillati</taxon>
        <taxon>Bacillota</taxon>
        <taxon>Desulfuribacillia</taxon>
        <taxon>Desulfuribacillales</taxon>
        <taxon>Desulfuribacillaceae</taxon>
        <taxon>Desulfuribacillus</taxon>
    </lineage>
</organism>
<dbReference type="CDD" id="cd01949">
    <property type="entry name" value="GGDEF"/>
    <property type="match status" value="1"/>
</dbReference>
<comment type="caution">
    <text evidence="5">The sequence shown here is derived from an EMBL/GenBank/DDBJ whole genome shotgun (WGS) entry which is preliminary data.</text>
</comment>
<dbReference type="InterPro" id="IPR035919">
    <property type="entry name" value="EAL_sf"/>
</dbReference>
<dbReference type="SUPFAM" id="SSF55073">
    <property type="entry name" value="Nucleotide cyclase"/>
    <property type="match status" value="1"/>
</dbReference>
<dbReference type="InterPro" id="IPR046342">
    <property type="entry name" value="CBS_dom_sf"/>
</dbReference>
<proteinExistence type="predicted"/>
<dbReference type="Gene3D" id="3.20.20.450">
    <property type="entry name" value="EAL domain"/>
    <property type="match status" value="1"/>
</dbReference>
<evidence type="ECO:0000259" key="2">
    <source>
        <dbReference type="PROSITE" id="PS50883"/>
    </source>
</evidence>
<dbReference type="InterPro" id="IPR001633">
    <property type="entry name" value="EAL_dom"/>
</dbReference>
<keyword evidence="1" id="KW-0129">CBS domain</keyword>
<accession>A0A1E5L9I4</accession>